<accession>A0A382LYF3</accession>
<dbReference type="GO" id="GO:0044826">
    <property type="term" value="P:viral genome integration into host DNA"/>
    <property type="evidence" value="ECO:0007669"/>
    <property type="project" value="UniProtKB-KW"/>
</dbReference>
<dbReference type="Gene3D" id="1.10.150.130">
    <property type="match status" value="1"/>
</dbReference>
<dbReference type="GO" id="GO:0003677">
    <property type="term" value="F:DNA binding"/>
    <property type="evidence" value="ECO:0007669"/>
    <property type="project" value="UniProtKB-KW"/>
</dbReference>
<evidence type="ECO:0000256" key="6">
    <source>
        <dbReference type="ARBA" id="ARBA00023296"/>
    </source>
</evidence>
<dbReference type="PROSITE" id="PS51898">
    <property type="entry name" value="TYR_RECOMBINASE"/>
    <property type="match status" value="1"/>
</dbReference>
<dbReference type="PROSITE" id="PS51900">
    <property type="entry name" value="CB"/>
    <property type="match status" value="1"/>
</dbReference>
<dbReference type="InterPro" id="IPR050808">
    <property type="entry name" value="Phage_Integrase"/>
</dbReference>
<evidence type="ECO:0000256" key="2">
    <source>
        <dbReference type="ARBA" id="ARBA00022908"/>
    </source>
</evidence>
<evidence type="ECO:0000256" key="3">
    <source>
        <dbReference type="ARBA" id="ARBA00023125"/>
    </source>
</evidence>
<feature type="domain" description="Core-binding (CB)" evidence="8">
    <location>
        <begin position="98"/>
        <end position="177"/>
    </location>
</feature>
<gene>
    <name evidence="9" type="ORF">METZ01_LOCUS293599</name>
</gene>
<keyword evidence="4" id="KW-0233">DNA recombination</keyword>
<dbReference type="GO" id="GO:0075713">
    <property type="term" value="P:establishment of integrated proviral latency"/>
    <property type="evidence" value="ECO:0007669"/>
    <property type="project" value="UniProtKB-KW"/>
</dbReference>
<dbReference type="InterPro" id="IPR002104">
    <property type="entry name" value="Integrase_catalytic"/>
</dbReference>
<dbReference type="InterPro" id="IPR044068">
    <property type="entry name" value="CB"/>
</dbReference>
<dbReference type="PANTHER" id="PTHR30629:SF2">
    <property type="entry name" value="PROPHAGE INTEGRASE INTS-RELATED"/>
    <property type="match status" value="1"/>
</dbReference>
<feature type="domain" description="Tyr recombinase" evidence="7">
    <location>
        <begin position="211"/>
        <end position="316"/>
    </location>
</feature>
<dbReference type="PANTHER" id="PTHR30629">
    <property type="entry name" value="PROPHAGE INTEGRASE"/>
    <property type="match status" value="1"/>
</dbReference>
<dbReference type="GO" id="GO:0006310">
    <property type="term" value="P:DNA recombination"/>
    <property type="evidence" value="ECO:0007669"/>
    <property type="project" value="UniProtKB-KW"/>
</dbReference>
<dbReference type="EMBL" id="UINC01089552">
    <property type="protein sequence ID" value="SVC40745.1"/>
    <property type="molecule type" value="Genomic_DNA"/>
</dbReference>
<comment type="similarity">
    <text evidence="1">Belongs to the 'phage' integrase family.</text>
</comment>
<organism evidence="9">
    <name type="scientific">marine metagenome</name>
    <dbReference type="NCBI Taxonomy" id="408172"/>
    <lineage>
        <taxon>unclassified sequences</taxon>
        <taxon>metagenomes</taxon>
        <taxon>ecological metagenomes</taxon>
    </lineage>
</organism>
<dbReference type="Pfam" id="PF13356">
    <property type="entry name" value="Arm-DNA-bind_3"/>
    <property type="match status" value="1"/>
</dbReference>
<reference evidence="9" key="1">
    <citation type="submission" date="2018-05" db="EMBL/GenBank/DDBJ databases">
        <authorList>
            <person name="Lanie J.A."/>
            <person name="Ng W.-L."/>
            <person name="Kazmierczak K.M."/>
            <person name="Andrzejewski T.M."/>
            <person name="Davidsen T.M."/>
            <person name="Wayne K.J."/>
            <person name="Tettelin H."/>
            <person name="Glass J.I."/>
            <person name="Rusch D."/>
            <person name="Podicherti R."/>
            <person name="Tsui H.-C.T."/>
            <person name="Winkler M.E."/>
        </authorList>
    </citation>
    <scope>NUCLEOTIDE SEQUENCE</scope>
</reference>
<dbReference type="InterPro" id="IPR010998">
    <property type="entry name" value="Integrase_recombinase_N"/>
</dbReference>
<name>A0A382LYF3_9ZZZZ</name>
<dbReference type="GO" id="GO:0046718">
    <property type="term" value="P:symbiont entry into host cell"/>
    <property type="evidence" value="ECO:0007669"/>
    <property type="project" value="UniProtKB-KW"/>
</dbReference>
<feature type="non-terminal residue" evidence="9">
    <location>
        <position position="316"/>
    </location>
</feature>
<dbReference type="SUPFAM" id="SSF56349">
    <property type="entry name" value="DNA breaking-rejoining enzymes"/>
    <property type="match status" value="1"/>
</dbReference>
<dbReference type="InterPro" id="IPR038488">
    <property type="entry name" value="Integrase_DNA-bd_sf"/>
</dbReference>
<dbReference type="Pfam" id="PF00589">
    <property type="entry name" value="Phage_integrase"/>
    <property type="match status" value="1"/>
</dbReference>
<evidence type="ECO:0008006" key="10">
    <source>
        <dbReference type="Google" id="ProtNLM"/>
    </source>
</evidence>
<dbReference type="AlphaFoldDB" id="A0A382LYF3"/>
<proteinExistence type="inferred from homology"/>
<dbReference type="InterPro" id="IPR025166">
    <property type="entry name" value="Integrase_DNA_bind_dom"/>
</dbReference>
<dbReference type="GO" id="GO:0015074">
    <property type="term" value="P:DNA integration"/>
    <property type="evidence" value="ECO:0007669"/>
    <property type="project" value="UniProtKB-KW"/>
</dbReference>
<protein>
    <recommendedName>
        <fullName evidence="10">Tyr recombinase domain-containing protein</fullName>
    </recommendedName>
</protein>
<evidence type="ECO:0000256" key="5">
    <source>
        <dbReference type="ARBA" id="ARBA00023195"/>
    </source>
</evidence>
<dbReference type="Gene3D" id="1.10.443.10">
    <property type="entry name" value="Intergrase catalytic core"/>
    <property type="match status" value="1"/>
</dbReference>
<evidence type="ECO:0000313" key="9">
    <source>
        <dbReference type="EMBL" id="SVC40745.1"/>
    </source>
</evidence>
<dbReference type="Gene3D" id="3.30.160.390">
    <property type="entry name" value="Integrase, DNA-binding domain"/>
    <property type="match status" value="1"/>
</dbReference>
<evidence type="ECO:0000256" key="4">
    <source>
        <dbReference type="ARBA" id="ARBA00023172"/>
    </source>
</evidence>
<evidence type="ECO:0000256" key="1">
    <source>
        <dbReference type="ARBA" id="ARBA00008857"/>
    </source>
</evidence>
<sequence>MKTIKITKSVVEQLPHPTKGQDFYRDQTLVGFGLYAGAQSKTYYAEKRINGKSVRTVIGRHGQISSQRARERAQEVLGLMTTGINPNDEKRSKSAQRVSLKKVYEDYKEARKDLKPKTLYDYDRIMKAVFSSWHTKAVTDITKDMIERKHKKIGEESGPAYANLAMKFLRSLFNFAIGKYEDSKGQSFILENPVKRLSQTRAWYRVEKRRREIKSNDLQTWYETVSNLSNDSLKDYLILLLFTGLRKQEALKLEWDHVDLSNKTLTITDTKNRIPLTLPLSDFTFELLKKRNDSRDTDAQFVFPGQGKTSHLVEPR</sequence>
<keyword evidence="2" id="KW-0229">DNA integration</keyword>
<dbReference type="InterPro" id="IPR013762">
    <property type="entry name" value="Integrase-like_cat_sf"/>
</dbReference>
<evidence type="ECO:0000259" key="8">
    <source>
        <dbReference type="PROSITE" id="PS51900"/>
    </source>
</evidence>
<keyword evidence="6" id="KW-1160">Virus entry into host cell</keyword>
<keyword evidence="3" id="KW-0238">DNA-binding</keyword>
<dbReference type="InterPro" id="IPR011010">
    <property type="entry name" value="DNA_brk_join_enz"/>
</dbReference>
<evidence type="ECO:0000259" key="7">
    <source>
        <dbReference type="PROSITE" id="PS51898"/>
    </source>
</evidence>
<keyword evidence="5" id="KW-1179">Viral genome integration</keyword>